<name>A0A0D0RJ89_STAGA</name>
<dbReference type="EMBL" id="QXRZ01000002">
    <property type="protein sequence ID" value="RIL43847.1"/>
    <property type="molecule type" value="Genomic_DNA"/>
</dbReference>
<dbReference type="Proteomes" id="UP000321057">
    <property type="component" value="Unassembled WGS sequence"/>
</dbReference>
<dbReference type="RefSeq" id="WP_042740274.1">
    <property type="nucleotide sequence ID" value="NZ_BKAX01000004.1"/>
</dbReference>
<dbReference type="Proteomes" id="UP000255277">
    <property type="component" value="Unassembled WGS sequence"/>
</dbReference>
<dbReference type="Proteomes" id="UP000283576">
    <property type="component" value="Unassembled WGS sequence"/>
</dbReference>
<reference evidence="1 6" key="3">
    <citation type="submission" date="2019-07" db="EMBL/GenBank/DDBJ databases">
        <title>Whole genome shotgun sequence of Staphylococcus gallinarum NBRC 109767.</title>
        <authorList>
            <person name="Hosoyama A."/>
            <person name="Uohara A."/>
            <person name="Ohji S."/>
            <person name="Ichikawa N."/>
        </authorList>
    </citation>
    <scope>NUCLEOTIDE SEQUENCE [LARGE SCALE GENOMIC DNA]</scope>
    <source>
        <strain evidence="1 6">NBRC 109767</strain>
    </source>
</reference>
<evidence type="ECO:0000313" key="6">
    <source>
        <dbReference type="Proteomes" id="UP000321057"/>
    </source>
</evidence>
<reference evidence="2 5" key="1">
    <citation type="journal article" date="2016" name="Front. Microbiol.">
        <title>Comprehensive Phylogenetic Analysis of Bovine Non-aureus Staphylococci Species Based on Whole-Genome Sequencing.</title>
        <authorList>
            <person name="Naushad S."/>
            <person name="Barkema H.W."/>
            <person name="Luby C."/>
            <person name="Condas L.A."/>
            <person name="Nobrega D.B."/>
            <person name="Carson D.A."/>
            <person name="De Buck J."/>
        </authorList>
    </citation>
    <scope>NUCLEOTIDE SEQUENCE [LARGE SCALE GENOMIC DNA]</scope>
    <source>
        <strain evidence="2 5">SNUC 1388</strain>
    </source>
</reference>
<reference evidence="3 4" key="2">
    <citation type="submission" date="2018-06" db="EMBL/GenBank/DDBJ databases">
        <authorList>
            <consortium name="Pathogen Informatics"/>
            <person name="Doyle S."/>
        </authorList>
    </citation>
    <scope>NUCLEOTIDE SEQUENCE [LARGE SCALE GENOMIC DNA]</scope>
    <source>
        <strain evidence="3 4">NCTC12195</strain>
    </source>
</reference>
<evidence type="ECO:0000313" key="5">
    <source>
        <dbReference type="Proteomes" id="UP000283576"/>
    </source>
</evidence>
<dbReference type="EMBL" id="UHDK01000001">
    <property type="protein sequence ID" value="SUM34866.1"/>
    <property type="molecule type" value="Genomic_DNA"/>
</dbReference>
<accession>A0A0D0RJ89</accession>
<evidence type="ECO:0000313" key="4">
    <source>
        <dbReference type="Proteomes" id="UP000255277"/>
    </source>
</evidence>
<evidence type="ECO:0000313" key="1">
    <source>
        <dbReference type="EMBL" id="GEQ05905.1"/>
    </source>
</evidence>
<keyword evidence="6" id="KW-1185">Reference proteome</keyword>
<proteinExistence type="predicted"/>
<gene>
    <name evidence="2" type="ORF">BUZ01_04265</name>
    <name evidence="3" type="ORF">NCTC12195_04393</name>
    <name evidence="1" type="ORF">SGA02_17330</name>
</gene>
<dbReference type="AlphaFoldDB" id="A0A0D0RJ89"/>
<organism evidence="2 5">
    <name type="scientific">Staphylococcus gallinarum</name>
    <dbReference type="NCBI Taxonomy" id="1293"/>
    <lineage>
        <taxon>Bacteria</taxon>
        <taxon>Bacillati</taxon>
        <taxon>Bacillota</taxon>
        <taxon>Bacilli</taxon>
        <taxon>Bacillales</taxon>
        <taxon>Staphylococcaceae</taxon>
        <taxon>Staphylococcus</taxon>
    </lineage>
</organism>
<protein>
    <submittedName>
        <fullName evidence="2">DUF1413 domain-containing protein</fullName>
    </submittedName>
    <submittedName>
        <fullName evidence="3">IraB protein</fullName>
    </submittedName>
</protein>
<dbReference type="InterPro" id="IPR010813">
    <property type="entry name" value="DUF1413"/>
</dbReference>
<dbReference type="EMBL" id="BKAX01000004">
    <property type="protein sequence ID" value="GEQ05905.1"/>
    <property type="molecule type" value="Genomic_DNA"/>
</dbReference>
<dbReference type="Pfam" id="PF07205">
    <property type="entry name" value="DUF1413"/>
    <property type="match status" value="1"/>
</dbReference>
<dbReference type="OrthoDB" id="2399688at2"/>
<evidence type="ECO:0000313" key="2">
    <source>
        <dbReference type="EMBL" id="RIL43847.1"/>
    </source>
</evidence>
<dbReference type="GeneID" id="93844249"/>
<sequence length="89" mass="10977">MEFEQRLATLRAARARTSFSFRFEDLFETDEWLNMTLKARMHAEKSFRNFITKHDTLRIPYASEEHIRMRMYNSVYEYNEIKHNFKAYV</sequence>
<evidence type="ECO:0000313" key="3">
    <source>
        <dbReference type="EMBL" id="SUM34866.1"/>
    </source>
</evidence>